<dbReference type="GO" id="GO:0016874">
    <property type="term" value="F:ligase activity"/>
    <property type="evidence" value="ECO:0007669"/>
    <property type="project" value="TreeGrafter"/>
</dbReference>
<protein>
    <recommendedName>
        <fullName evidence="2">Peptidase C51 domain-containing protein</fullName>
    </recommendedName>
</protein>
<dbReference type="InterPro" id="IPR007921">
    <property type="entry name" value="CHAP_dom"/>
</dbReference>
<dbReference type="PANTHER" id="PTHR30094:SF0">
    <property type="entry name" value="BIFUNCTIONAL GLUTATHIONYLSPERMIDINE SYNTHETASE_AMIDASE-RELATED"/>
    <property type="match status" value="1"/>
</dbReference>
<dbReference type="SUPFAM" id="SSF54001">
    <property type="entry name" value="Cysteine proteinases"/>
    <property type="match status" value="1"/>
</dbReference>
<sequence length="252" mass="27861">MPSILRHVHTAKRPHPSNQVHVGGTDTSKAALHVSNQLHTTSPQPQSLAPLVHHHLPAPPTTTSSATNEGSEPFGTILGTFEGVDVKSCLLPDNKSALDMERATFQGHCTGVQWQCVELARRYLLQHHRITFDCIPTAHDMFDAAVFRHAASRSLVPTRRVPHGTAKSRPTKGSLLLWKAVGRHAPTGHVAVVVDATDTHVDIIEQNFCFSKWPEGRRYSRRLPLAPPSHDNAYVVATQYDDEEFHGWISVI</sequence>
<proteinExistence type="predicted"/>
<organism evidence="3 4">
    <name type="scientific">Aphanomyces astaci</name>
    <name type="common">Crayfish plague agent</name>
    <dbReference type="NCBI Taxonomy" id="112090"/>
    <lineage>
        <taxon>Eukaryota</taxon>
        <taxon>Sar</taxon>
        <taxon>Stramenopiles</taxon>
        <taxon>Oomycota</taxon>
        <taxon>Saprolegniomycetes</taxon>
        <taxon>Saprolegniales</taxon>
        <taxon>Verrucalvaceae</taxon>
        <taxon>Aphanomyces</taxon>
    </lineage>
</organism>
<dbReference type="Gene3D" id="3.90.1720.10">
    <property type="entry name" value="endopeptidase domain like (from Nostoc punctiforme)"/>
    <property type="match status" value="1"/>
</dbReference>
<dbReference type="Proteomes" id="UP000266643">
    <property type="component" value="Unassembled WGS sequence"/>
</dbReference>
<evidence type="ECO:0000259" key="2">
    <source>
        <dbReference type="PROSITE" id="PS50911"/>
    </source>
</evidence>
<evidence type="ECO:0000313" key="3">
    <source>
        <dbReference type="EMBL" id="RHY68380.1"/>
    </source>
</evidence>
<feature type="compositionally biased region" description="Basic residues" evidence="1">
    <location>
        <begin position="1"/>
        <end position="15"/>
    </location>
</feature>
<feature type="domain" description="Peptidase C51" evidence="2">
    <location>
        <begin position="91"/>
        <end position="236"/>
    </location>
</feature>
<reference evidence="3 4" key="1">
    <citation type="submission" date="2018-08" db="EMBL/GenBank/DDBJ databases">
        <title>Aphanomyces genome sequencing and annotation.</title>
        <authorList>
            <person name="Minardi D."/>
            <person name="Oidtmann B."/>
            <person name="Van Der Giezen M."/>
            <person name="Studholme D.J."/>
        </authorList>
    </citation>
    <scope>NUCLEOTIDE SEQUENCE [LARGE SCALE GENOMIC DNA]</scope>
    <source>
        <strain evidence="3 4">D2</strain>
    </source>
</reference>
<dbReference type="InterPro" id="IPR051705">
    <property type="entry name" value="Gsp_Synthetase/Amidase"/>
</dbReference>
<gene>
    <name evidence="3" type="ORF">DYB30_013057</name>
</gene>
<dbReference type="EMBL" id="QUTD01004380">
    <property type="protein sequence ID" value="RHY68380.1"/>
    <property type="molecule type" value="Genomic_DNA"/>
</dbReference>
<evidence type="ECO:0000256" key="1">
    <source>
        <dbReference type="SAM" id="MobiDB-lite"/>
    </source>
</evidence>
<dbReference type="AlphaFoldDB" id="A0A397DPI9"/>
<dbReference type="PROSITE" id="PS50911">
    <property type="entry name" value="CHAP"/>
    <property type="match status" value="1"/>
</dbReference>
<evidence type="ECO:0000313" key="4">
    <source>
        <dbReference type="Proteomes" id="UP000266643"/>
    </source>
</evidence>
<dbReference type="VEuPathDB" id="FungiDB:H257_15544"/>
<feature type="region of interest" description="Disordered" evidence="1">
    <location>
        <begin position="38"/>
        <end position="70"/>
    </location>
</feature>
<feature type="region of interest" description="Disordered" evidence="1">
    <location>
        <begin position="1"/>
        <end position="24"/>
    </location>
</feature>
<dbReference type="InterPro" id="IPR038765">
    <property type="entry name" value="Papain-like_cys_pep_sf"/>
</dbReference>
<dbReference type="PANTHER" id="PTHR30094">
    <property type="entry name" value="BIFUNCTIONAL GLUTATHIONYLSPERMIDINE SYNTHETASE/AMIDASE-RELATED"/>
    <property type="match status" value="1"/>
</dbReference>
<accession>A0A397DPI9</accession>
<name>A0A397DPI9_APHAT</name>
<comment type="caution">
    <text evidence="3">The sequence shown here is derived from an EMBL/GenBank/DDBJ whole genome shotgun (WGS) entry which is preliminary data.</text>
</comment>
<dbReference type="Pfam" id="PF05257">
    <property type="entry name" value="CHAP"/>
    <property type="match status" value="1"/>
</dbReference>